<evidence type="ECO:0000313" key="3">
    <source>
        <dbReference type="Proteomes" id="UP001230504"/>
    </source>
</evidence>
<reference evidence="2" key="1">
    <citation type="submission" date="2021-06" db="EMBL/GenBank/DDBJ databases">
        <title>Comparative genomics, transcriptomics and evolutionary studies reveal genomic signatures of adaptation to plant cell wall in hemibiotrophic fungi.</title>
        <authorList>
            <consortium name="DOE Joint Genome Institute"/>
            <person name="Baroncelli R."/>
            <person name="Diaz J.F."/>
            <person name="Benocci T."/>
            <person name="Peng M."/>
            <person name="Battaglia E."/>
            <person name="Haridas S."/>
            <person name="Andreopoulos W."/>
            <person name="Labutti K."/>
            <person name="Pangilinan J."/>
            <person name="Floch G.L."/>
            <person name="Makela M.R."/>
            <person name="Henrissat B."/>
            <person name="Grigoriev I.V."/>
            <person name="Crouch J.A."/>
            <person name="De Vries R.P."/>
            <person name="Sukno S.A."/>
            <person name="Thon M.R."/>
        </authorList>
    </citation>
    <scope>NUCLEOTIDE SEQUENCE</scope>
    <source>
        <strain evidence="2">CBS 125086</strain>
    </source>
</reference>
<feature type="compositionally biased region" description="Low complexity" evidence="1">
    <location>
        <begin position="47"/>
        <end position="66"/>
    </location>
</feature>
<dbReference type="EMBL" id="JAHLJV010000012">
    <property type="protein sequence ID" value="KAK1596327.1"/>
    <property type="molecule type" value="Genomic_DNA"/>
</dbReference>
<proteinExistence type="predicted"/>
<dbReference type="AlphaFoldDB" id="A0AAD8V6R4"/>
<keyword evidence="3" id="KW-1185">Reference proteome</keyword>
<protein>
    <submittedName>
        <fullName evidence="2">Uncharacterized protein</fullName>
    </submittedName>
</protein>
<name>A0AAD8V6R4_9PEZI</name>
<feature type="region of interest" description="Disordered" evidence="1">
    <location>
        <begin position="44"/>
        <end position="72"/>
    </location>
</feature>
<accession>A0AAD8V6R4</accession>
<sequence>MPSSDVQKDQLQSVLERKGIRFHVKTGGAKYECHLHDRSSYERIKAARANSSGSQASSSSASAVSSNHQTAH</sequence>
<dbReference type="GeneID" id="85447600"/>
<gene>
    <name evidence="2" type="ORF">LY79DRAFT_667370</name>
</gene>
<evidence type="ECO:0000256" key="1">
    <source>
        <dbReference type="SAM" id="MobiDB-lite"/>
    </source>
</evidence>
<evidence type="ECO:0000313" key="2">
    <source>
        <dbReference type="EMBL" id="KAK1596327.1"/>
    </source>
</evidence>
<organism evidence="2 3">
    <name type="scientific">Colletotrichum navitas</name>
    <dbReference type="NCBI Taxonomy" id="681940"/>
    <lineage>
        <taxon>Eukaryota</taxon>
        <taxon>Fungi</taxon>
        <taxon>Dikarya</taxon>
        <taxon>Ascomycota</taxon>
        <taxon>Pezizomycotina</taxon>
        <taxon>Sordariomycetes</taxon>
        <taxon>Hypocreomycetidae</taxon>
        <taxon>Glomerellales</taxon>
        <taxon>Glomerellaceae</taxon>
        <taxon>Colletotrichum</taxon>
        <taxon>Colletotrichum graminicola species complex</taxon>
    </lineage>
</organism>
<dbReference type="RefSeq" id="XP_060417213.1">
    <property type="nucleotide sequence ID" value="XM_060563360.1"/>
</dbReference>
<dbReference type="Proteomes" id="UP001230504">
    <property type="component" value="Unassembled WGS sequence"/>
</dbReference>
<comment type="caution">
    <text evidence="2">The sequence shown here is derived from an EMBL/GenBank/DDBJ whole genome shotgun (WGS) entry which is preliminary data.</text>
</comment>